<dbReference type="EMBL" id="JABEZZ010000001">
    <property type="protein sequence ID" value="MBA0579572.1"/>
    <property type="molecule type" value="Genomic_DNA"/>
</dbReference>
<organism evidence="1 2">
    <name type="scientific">Gossypium raimondii</name>
    <name type="common">Peruvian cotton</name>
    <name type="synonym">Gossypium klotzschianum subsp. raimondii</name>
    <dbReference type="NCBI Taxonomy" id="29730"/>
    <lineage>
        <taxon>Eukaryota</taxon>
        <taxon>Viridiplantae</taxon>
        <taxon>Streptophyta</taxon>
        <taxon>Embryophyta</taxon>
        <taxon>Tracheophyta</taxon>
        <taxon>Spermatophyta</taxon>
        <taxon>Magnoliopsida</taxon>
        <taxon>eudicotyledons</taxon>
        <taxon>Gunneridae</taxon>
        <taxon>Pentapetalae</taxon>
        <taxon>rosids</taxon>
        <taxon>malvids</taxon>
        <taxon>Malvales</taxon>
        <taxon>Malvaceae</taxon>
        <taxon>Malvoideae</taxon>
        <taxon>Gossypium</taxon>
    </lineage>
</organism>
<comment type="caution">
    <text evidence="1">The sequence shown here is derived from an EMBL/GenBank/DDBJ whole genome shotgun (WGS) entry which is preliminary data.</text>
</comment>
<protein>
    <recommendedName>
        <fullName evidence="3">Reverse transcriptase zinc-binding domain-containing protein</fullName>
    </recommendedName>
</protein>
<dbReference type="AlphaFoldDB" id="A0A7J8NS40"/>
<evidence type="ECO:0008006" key="3">
    <source>
        <dbReference type="Google" id="ProtNLM"/>
    </source>
</evidence>
<gene>
    <name evidence="1" type="ORF">Gorai_021825</name>
</gene>
<reference evidence="1 2" key="1">
    <citation type="journal article" date="2019" name="Genome Biol. Evol.">
        <title>Insights into the evolution of the New World diploid cottons (Gossypium, subgenus Houzingenia) based on genome sequencing.</title>
        <authorList>
            <person name="Grover C.E."/>
            <person name="Arick M.A. 2nd"/>
            <person name="Thrash A."/>
            <person name="Conover J.L."/>
            <person name="Sanders W.S."/>
            <person name="Peterson D.G."/>
            <person name="Frelichowski J.E."/>
            <person name="Scheffler J.A."/>
            <person name="Scheffler B.E."/>
            <person name="Wendel J.F."/>
        </authorList>
    </citation>
    <scope>NUCLEOTIDE SEQUENCE [LARGE SCALE GENOMIC DNA]</scope>
    <source>
        <strain evidence="1">8</strain>
        <tissue evidence="1">Leaf</tissue>
    </source>
</reference>
<evidence type="ECO:0000313" key="2">
    <source>
        <dbReference type="Proteomes" id="UP000593578"/>
    </source>
</evidence>
<dbReference type="Proteomes" id="UP000593578">
    <property type="component" value="Unassembled WGS sequence"/>
</dbReference>
<sequence length="117" mass="13406">MGQNDNKVNEIYGKNMGEQICKIPIIANGPNNQRVWFHNPHRFYTSKVAHDILPTYEKISTIRQEFKSDFPRCGACNETLIHALKDCPTTREFLVLGGLNNNLQLVIIHSILTRLKT</sequence>
<evidence type="ECO:0000313" key="1">
    <source>
        <dbReference type="EMBL" id="MBA0579572.1"/>
    </source>
</evidence>
<name>A0A7J8NS40_GOSRA</name>
<accession>A0A7J8NS40</accession>
<proteinExistence type="predicted"/>